<keyword evidence="1" id="KW-0812">Transmembrane</keyword>
<feature type="transmembrane region" description="Helical" evidence="1">
    <location>
        <begin position="45"/>
        <end position="63"/>
    </location>
</feature>
<reference evidence="4" key="1">
    <citation type="submission" date="2020-01" db="EMBL/GenBank/DDBJ databases">
        <title>Sphingomonas sp. strain CSW-10.</title>
        <authorList>
            <person name="Chen W.-M."/>
        </authorList>
    </citation>
    <scope>NUCLEOTIDE SEQUENCE [LARGE SCALE GENOMIC DNA]</scope>
    <source>
        <strain evidence="4">CCP-1</strain>
    </source>
</reference>
<keyword evidence="1" id="KW-1133">Transmembrane helix</keyword>
<feature type="transmembrane region" description="Helical" evidence="1">
    <location>
        <begin position="75"/>
        <end position="94"/>
    </location>
</feature>
<proteinExistence type="predicted"/>
<evidence type="ECO:0000256" key="1">
    <source>
        <dbReference type="SAM" id="Phobius"/>
    </source>
</evidence>
<organism evidence="3 4">
    <name type="scientific">Paragemmobacter ruber</name>
    <dbReference type="NCBI Taxonomy" id="1985673"/>
    <lineage>
        <taxon>Bacteria</taxon>
        <taxon>Pseudomonadati</taxon>
        <taxon>Pseudomonadota</taxon>
        <taxon>Alphaproteobacteria</taxon>
        <taxon>Rhodobacterales</taxon>
        <taxon>Paracoccaceae</taxon>
        <taxon>Paragemmobacter</taxon>
    </lineage>
</organism>
<dbReference type="EMBL" id="JAAATW010000002">
    <property type="protein sequence ID" value="NBE08260.1"/>
    <property type="molecule type" value="Genomic_DNA"/>
</dbReference>
<keyword evidence="1" id="KW-0472">Membrane</keyword>
<dbReference type="NCBIfam" id="NF040894">
    <property type="entry name" value="puhB_PGC"/>
    <property type="match status" value="1"/>
</dbReference>
<accession>A0ABW9Y6X1</accession>
<evidence type="ECO:0000313" key="3">
    <source>
        <dbReference type="EMBL" id="NBE08260.1"/>
    </source>
</evidence>
<sequence length="215" mass="22780">MSDHDDFAFDVAPGIPAPLPKGEVVLWQGRPDTNALAREAFKIRWIAGYMALIVLWKAGVGFAEAGPLLALARGLPYVVLALAATGVVWLLAWAQARATVYTITSARVLMKIGAALSVTYNIPLVQIGTARAEIGPKGTGTIAMETLGETRLAFAALWPHLRPGHVRITQPALRCIPDAARVAQILAEAAETRVSMPVVTRSTDVTHGADAVAAE</sequence>
<comment type="caution">
    <text evidence="3">The sequence shown here is derived from an EMBL/GenBank/DDBJ whole genome shotgun (WGS) entry which is preliminary data.</text>
</comment>
<dbReference type="InterPro" id="IPR005182">
    <property type="entry name" value="YdbS-like_PH"/>
</dbReference>
<dbReference type="Pfam" id="PF03703">
    <property type="entry name" value="bPH_2"/>
    <property type="match status" value="1"/>
</dbReference>
<feature type="domain" description="YdbS-like PH" evidence="2">
    <location>
        <begin position="97"/>
        <end position="185"/>
    </location>
</feature>
<protein>
    <submittedName>
        <fullName evidence="3">PH domain-containing protein</fullName>
    </submittedName>
</protein>
<dbReference type="Proteomes" id="UP001517376">
    <property type="component" value="Unassembled WGS sequence"/>
</dbReference>
<dbReference type="InterPro" id="IPR054839">
    <property type="entry name" value="puhB_PGC"/>
</dbReference>
<name>A0ABW9Y6X1_9RHOB</name>
<evidence type="ECO:0000259" key="2">
    <source>
        <dbReference type="Pfam" id="PF03703"/>
    </source>
</evidence>
<evidence type="ECO:0000313" key="4">
    <source>
        <dbReference type="Proteomes" id="UP001517376"/>
    </source>
</evidence>
<dbReference type="RefSeq" id="WP_161767236.1">
    <property type="nucleotide sequence ID" value="NZ_JAAATW010000002.1"/>
</dbReference>
<keyword evidence="4" id="KW-1185">Reference proteome</keyword>
<gene>
    <name evidence="3" type="ORF">GU920_11985</name>
</gene>